<accession>A0A811LLQ3</accession>
<dbReference type="EMBL" id="CAJFDI010000004">
    <property type="protein sequence ID" value="CAD5228579.1"/>
    <property type="molecule type" value="Genomic_DNA"/>
</dbReference>
<gene>
    <name evidence="2" type="ORF">BXYJ_LOCUS10515</name>
</gene>
<comment type="caution">
    <text evidence="2">The sequence shown here is derived from an EMBL/GenBank/DDBJ whole genome shotgun (WGS) entry which is preliminary data.</text>
</comment>
<keyword evidence="3" id="KW-1185">Reference proteome</keyword>
<feature type="compositionally biased region" description="Basic and acidic residues" evidence="1">
    <location>
        <begin position="99"/>
        <end position="110"/>
    </location>
</feature>
<dbReference type="AlphaFoldDB" id="A0A811LLQ3"/>
<feature type="compositionally biased region" description="Low complexity" evidence="1">
    <location>
        <begin position="116"/>
        <end position="125"/>
    </location>
</feature>
<reference evidence="2" key="1">
    <citation type="submission" date="2020-09" db="EMBL/GenBank/DDBJ databases">
        <authorList>
            <person name="Kikuchi T."/>
        </authorList>
    </citation>
    <scope>NUCLEOTIDE SEQUENCE</scope>
    <source>
        <strain evidence="2">Ka4C1</strain>
    </source>
</reference>
<organism evidence="2 3">
    <name type="scientific">Bursaphelenchus xylophilus</name>
    <name type="common">Pinewood nematode worm</name>
    <name type="synonym">Aphelenchoides xylophilus</name>
    <dbReference type="NCBI Taxonomy" id="6326"/>
    <lineage>
        <taxon>Eukaryota</taxon>
        <taxon>Metazoa</taxon>
        <taxon>Ecdysozoa</taxon>
        <taxon>Nematoda</taxon>
        <taxon>Chromadorea</taxon>
        <taxon>Rhabditida</taxon>
        <taxon>Tylenchina</taxon>
        <taxon>Tylenchomorpha</taxon>
        <taxon>Aphelenchoidea</taxon>
        <taxon>Aphelenchoididae</taxon>
        <taxon>Bursaphelenchus</taxon>
    </lineage>
</organism>
<evidence type="ECO:0000313" key="2">
    <source>
        <dbReference type="EMBL" id="CAD5228579.1"/>
    </source>
</evidence>
<evidence type="ECO:0000256" key="1">
    <source>
        <dbReference type="SAM" id="MobiDB-lite"/>
    </source>
</evidence>
<dbReference type="Proteomes" id="UP000659654">
    <property type="component" value="Unassembled WGS sequence"/>
</dbReference>
<feature type="region of interest" description="Disordered" evidence="1">
    <location>
        <begin position="36"/>
        <end position="72"/>
    </location>
</feature>
<dbReference type="Proteomes" id="UP000582659">
    <property type="component" value="Unassembled WGS sequence"/>
</dbReference>
<dbReference type="EMBL" id="CAJFCV020000004">
    <property type="protein sequence ID" value="CAG9119186.1"/>
    <property type="molecule type" value="Genomic_DNA"/>
</dbReference>
<evidence type="ECO:0000313" key="3">
    <source>
        <dbReference type="Proteomes" id="UP000659654"/>
    </source>
</evidence>
<name>A0A811LLQ3_BURXY</name>
<proteinExistence type="predicted"/>
<protein>
    <submittedName>
        <fullName evidence="2">(pine wood nematode) hypothetical protein</fullName>
    </submittedName>
</protein>
<feature type="region of interest" description="Disordered" evidence="1">
    <location>
        <begin position="97"/>
        <end position="131"/>
    </location>
</feature>
<sequence length="131" mass="14179">MASSLGACWSSCGTTLCPDRTIDIRPTLTRGVVPHRRPEVVDGGAGVRRKESCKIQGGPRGRAGFVTGSSSNAPPRFSRIFCQRFFGPSAARWKRIRRKDSDAGGEEDPRNLAQHSSQGTSSSFSYCKGVF</sequence>